<dbReference type="Pfam" id="PF02954">
    <property type="entry name" value="HTH_8"/>
    <property type="match status" value="1"/>
</dbReference>
<dbReference type="Pfam" id="PF00072">
    <property type="entry name" value="Response_reg"/>
    <property type="match status" value="1"/>
</dbReference>
<dbReference type="Pfam" id="PF00158">
    <property type="entry name" value="Sigma54_activat"/>
    <property type="match status" value="1"/>
</dbReference>
<keyword evidence="5" id="KW-0597">Phosphoprotein</keyword>
<dbReference type="SMART" id="SM00448">
    <property type="entry name" value="REC"/>
    <property type="match status" value="1"/>
</dbReference>
<dbReference type="InterPro" id="IPR025944">
    <property type="entry name" value="Sigma_54_int_dom_CS"/>
</dbReference>
<comment type="caution">
    <text evidence="8">The sequence shown here is derived from an EMBL/GenBank/DDBJ whole genome shotgun (WGS) entry which is preliminary data.</text>
</comment>
<evidence type="ECO:0000256" key="2">
    <source>
        <dbReference type="ARBA" id="ARBA00022840"/>
    </source>
</evidence>
<evidence type="ECO:0000256" key="5">
    <source>
        <dbReference type="PROSITE-ProRule" id="PRU00169"/>
    </source>
</evidence>
<dbReference type="CDD" id="cd00156">
    <property type="entry name" value="REC"/>
    <property type="match status" value="1"/>
</dbReference>
<dbReference type="GO" id="GO:0006355">
    <property type="term" value="P:regulation of DNA-templated transcription"/>
    <property type="evidence" value="ECO:0007669"/>
    <property type="project" value="InterPro"/>
</dbReference>
<dbReference type="Pfam" id="PF25601">
    <property type="entry name" value="AAA_lid_14"/>
    <property type="match status" value="1"/>
</dbReference>
<dbReference type="PANTHER" id="PTHR32071">
    <property type="entry name" value="TRANSCRIPTIONAL REGULATORY PROTEIN"/>
    <property type="match status" value="1"/>
</dbReference>
<proteinExistence type="predicted"/>
<dbReference type="InterPro" id="IPR009057">
    <property type="entry name" value="Homeodomain-like_sf"/>
</dbReference>
<dbReference type="InterPro" id="IPR002078">
    <property type="entry name" value="Sigma_54_int"/>
</dbReference>
<keyword evidence="4" id="KW-0804">Transcription</keyword>
<reference evidence="9" key="2">
    <citation type="submission" date="2019-06" db="EMBL/GenBank/DDBJ databases">
        <title>Co-occurence of chitin degradation, pigmentation and bioactivity in marine Pseudoalteromonas.</title>
        <authorList>
            <person name="Sonnenschein E.C."/>
            <person name="Bech P.K."/>
        </authorList>
    </citation>
    <scope>NUCLEOTIDE SEQUENCE [LARGE SCALE GENOMIC DNA]</scope>
    <source>
        <strain evidence="9">S2676</strain>
    </source>
</reference>
<dbReference type="Proteomes" id="UP000310249">
    <property type="component" value="Unassembled WGS sequence"/>
</dbReference>
<dbReference type="SUPFAM" id="SSF46689">
    <property type="entry name" value="Homeodomain-like"/>
    <property type="match status" value="1"/>
</dbReference>
<dbReference type="InterPro" id="IPR002197">
    <property type="entry name" value="HTH_Fis"/>
</dbReference>
<dbReference type="InterPro" id="IPR058031">
    <property type="entry name" value="AAA_lid_NorR"/>
</dbReference>
<evidence type="ECO:0000256" key="1">
    <source>
        <dbReference type="ARBA" id="ARBA00022741"/>
    </source>
</evidence>
<dbReference type="Gene3D" id="3.40.50.300">
    <property type="entry name" value="P-loop containing nucleotide triphosphate hydrolases"/>
    <property type="match status" value="1"/>
</dbReference>
<evidence type="ECO:0000256" key="3">
    <source>
        <dbReference type="ARBA" id="ARBA00023015"/>
    </source>
</evidence>
<gene>
    <name evidence="8" type="ORF">CWB99_11420</name>
</gene>
<dbReference type="InterPro" id="IPR003593">
    <property type="entry name" value="AAA+_ATPase"/>
</dbReference>
<dbReference type="PROSITE" id="PS00688">
    <property type="entry name" value="SIGMA54_INTERACT_3"/>
    <property type="match status" value="1"/>
</dbReference>
<dbReference type="GO" id="GO:0000160">
    <property type="term" value="P:phosphorelay signal transduction system"/>
    <property type="evidence" value="ECO:0007669"/>
    <property type="project" value="InterPro"/>
</dbReference>
<evidence type="ECO:0000313" key="9">
    <source>
        <dbReference type="Proteomes" id="UP000310249"/>
    </source>
</evidence>
<keyword evidence="1" id="KW-0547">Nucleotide-binding</keyword>
<dbReference type="GO" id="GO:0043565">
    <property type="term" value="F:sequence-specific DNA binding"/>
    <property type="evidence" value="ECO:0007669"/>
    <property type="project" value="InterPro"/>
</dbReference>
<name>A0A5S3WLF2_9GAMM</name>
<dbReference type="PRINTS" id="PR01590">
    <property type="entry name" value="HTHFIS"/>
</dbReference>
<dbReference type="AlphaFoldDB" id="A0A5S3WLF2"/>
<feature type="modified residue" description="4-aspartylphosphate" evidence="5">
    <location>
        <position position="67"/>
    </location>
</feature>
<dbReference type="InterPro" id="IPR027417">
    <property type="entry name" value="P-loop_NTPase"/>
</dbReference>
<keyword evidence="2" id="KW-0067">ATP-binding</keyword>
<dbReference type="Gene3D" id="1.10.10.60">
    <property type="entry name" value="Homeodomain-like"/>
    <property type="match status" value="1"/>
</dbReference>
<evidence type="ECO:0000259" key="6">
    <source>
        <dbReference type="PROSITE" id="PS50045"/>
    </source>
</evidence>
<dbReference type="InterPro" id="IPR011006">
    <property type="entry name" value="CheY-like_superfamily"/>
</dbReference>
<dbReference type="GO" id="GO:0005524">
    <property type="term" value="F:ATP binding"/>
    <property type="evidence" value="ECO:0007669"/>
    <property type="project" value="UniProtKB-KW"/>
</dbReference>
<organism evidence="8 9">
    <name type="scientific">Pseudoalteromonas rubra</name>
    <dbReference type="NCBI Taxonomy" id="43658"/>
    <lineage>
        <taxon>Bacteria</taxon>
        <taxon>Pseudomonadati</taxon>
        <taxon>Pseudomonadota</taxon>
        <taxon>Gammaproteobacteria</taxon>
        <taxon>Alteromonadales</taxon>
        <taxon>Pseudoalteromonadaceae</taxon>
        <taxon>Pseudoalteromonas</taxon>
    </lineage>
</organism>
<dbReference type="PROSITE" id="PS50045">
    <property type="entry name" value="SIGMA54_INTERACT_4"/>
    <property type="match status" value="1"/>
</dbReference>
<dbReference type="SUPFAM" id="SSF52540">
    <property type="entry name" value="P-loop containing nucleoside triphosphate hydrolases"/>
    <property type="match status" value="1"/>
</dbReference>
<dbReference type="CDD" id="cd00009">
    <property type="entry name" value="AAA"/>
    <property type="match status" value="1"/>
</dbReference>
<dbReference type="PROSITE" id="PS50110">
    <property type="entry name" value="RESPONSE_REGULATORY"/>
    <property type="match status" value="1"/>
</dbReference>
<protein>
    <submittedName>
        <fullName evidence="8">Sigma-54-dependent Fis family transcriptional regulator</fullName>
    </submittedName>
</protein>
<feature type="domain" description="Sigma-54 factor interaction" evidence="6">
    <location>
        <begin position="163"/>
        <end position="391"/>
    </location>
</feature>
<reference evidence="8 9" key="1">
    <citation type="submission" date="2018-01" db="EMBL/GenBank/DDBJ databases">
        <authorList>
            <person name="Paulsen S."/>
            <person name="Gram L.K."/>
        </authorList>
    </citation>
    <scope>NUCLEOTIDE SEQUENCE [LARGE SCALE GENOMIC DNA]</scope>
    <source>
        <strain evidence="8 9">S2676</strain>
    </source>
</reference>
<dbReference type="OrthoDB" id="9804019at2"/>
<evidence type="ECO:0000256" key="4">
    <source>
        <dbReference type="ARBA" id="ARBA00023163"/>
    </source>
</evidence>
<dbReference type="SMART" id="SM00382">
    <property type="entry name" value="AAA"/>
    <property type="match status" value="1"/>
</dbReference>
<dbReference type="Gene3D" id="3.40.50.2300">
    <property type="match status" value="1"/>
</dbReference>
<sequence length="469" mass="51994">MRKCRRRTAPASLTMQGTVLIVDDKADIRLSLHILLKNSGFTTIQCDTLSAAAQALAQHSIDLVLLDMNYELDTTSGQEGLNFLSEHAAQIPSSPVFIAMTAWSSVNLAVEAMQRGAVDFFAKPWDNHAVLMMIKKHLGLRHIAHARQAVTTVMQKAPADNPLLWISPQMQALKKQLDRVAPTGANILLRGENGTGKSQVAQYLHQQSLQTGKLVSVNMAAIPDTLFESELFGHVKGAFTDARQDREGRFSQASSGTLFLDEIATLSESQQAKLLRVLENGEYELVGSDTTCHADCRLISATNADLDTLQTQGTFRQDLYFRLNTIELTLPPLRQRSDEVIPLAEHFISAHAKRYELPEAPLSECARKVLQAYHWPGNVRELSHIMERAVLMSDEAEITASQLNIKPASSELNSPVKELVTLEQAEQKLIKMALTQCQDNVEEASALLGISKSALYRRMDKFSIKTRQP</sequence>
<keyword evidence="3" id="KW-0805">Transcription regulation</keyword>
<dbReference type="Gene3D" id="1.10.8.60">
    <property type="match status" value="1"/>
</dbReference>
<dbReference type="SUPFAM" id="SSF52172">
    <property type="entry name" value="CheY-like"/>
    <property type="match status" value="1"/>
</dbReference>
<evidence type="ECO:0000313" key="8">
    <source>
        <dbReference type="EMBL" id="TMP28516.1"/>
    </source>
</evidence>
<dbReference type="InterPro" id="IPR001789">
    <property type="entry name" value="Sig_transdc_resp-reg_receiver"/>
</dbReference>
<evidence type="ECO:0000259" key="7">
    <source>
        <dbReference type="PROSITE" id="PS50110"/>
    </source>
</evidence>
<dbReference type="EMBL" id="PNCI01000024">
    <property type="protein sequence ID" value="TMP28516.1"/>
    <property type="molecule type" value="Genomic_DNA"/>
</dbReference>
<accession>A0A5S3WLF2</accession>
<dbReference type="FunFam" id="3.40.50.300:FF:000006">
    <property type="entry name" value="DNA-binding transcriptional regulator NtrC"/>
    <property type="match status" value="1"/>
</dbReference>
<feature type="domain" description="Response regulatory" evidence="7">
    <location>
        <begin position="18"/>
        <end position="138"/>
    </location>
</feature>